<feature type="compositionally biased region" description="Polar residues" evidence="1">
    <location>
        <begin position="424"/>
        <end position="434"/>
    </location>
</feature>
<reference evidence="2 3" key="1">
    <citation type="submission" date="2021-05" db="EMBL/GenBank/DDBJ databases">
        <title>Shewanella sp. JM162201.</title>
        <authorList>
            <person name="Xu S."/>
            <person name="Li A."/>
        </authorList>
    </citation>
    <scope>NUCLEOTIDE SEQUENCE [LARGE SCALE GENOMIC DNA]</scope>
    <source>
        <strain evidence="2 3">JM162201</strain>
    </source>
</reference>
<gene>
    <name evidence="2" type="ORF">KJI95_15870</name>
</gene>
<evidence type="ECO:0008006" key="4">
    <source>
        <dbReference type="Google" id="ProtNLM"/>
    </source>
</evidence>
<name>A0ABS5V7M9_9GAMM</name>
<comment type="caution">
    <text evidence="2">The sequence shown here is derived from an EMBL/GenBank/DDBJ whole genome shotgun (WGS) entry which is preliminary data.</text>
</comment>
<feature type="compositionally biased region" description="Low complexity" evidence="1">
    <location>
        <begin position="390"/>
        <end position="404"/>
    </location>
</feature>
<feature type="region of interest" description="Disordered" evidence="1">
    <location>
        <begin position="345"/>
        <end position="410"/>
    </location>
</feature>
<dbReference type="RefSeq" id="WP_214508169.1">
    <property type="nucleotide sequence ID" value="NZ_JAHEPS010000007.1"/>
</dbReference>
<keyword evidence="3" id="KW-1185">Reference proteome</keyword>
<feature type="region of interest" description="Disordered" evidence="1">
    <location>
        <begin position="424"/>
        <end position="465"/>
    </location>
</feature>
<dbReference type="EMBL" id="JAHEPS010000007">
    <property type="protein sequence ID" value="MBT1445973.1"/>
    <property type="molecule type" value="Genomic_DNA"/>
</dbReference>
<evidence type="ECO:0000313" key="2">
    <source>
        <dbReference type="EMBL" id="MBT1445973.1"/>
    </source>
</evidence>
<feature type="compositionally biased region" description="Polar residues" evidence="1">
    <location>
        <begin position="361"/>
        <end position="389"/>
    </location>
</feature>
<evidence type="ECO:0000256" key="1">
    <source>
        <dbReference type="SAM" id="MobiDB-lite"/>
    </source>
</evidence>
<feature type="compositionally biased region" description="Low complexity" evidence="1">
    <location>
        <begin position="345"/>
        <end position="357"/>
    </location>
</feature>
<organism evidence="2 3">
    <name type="scientific">Shewanella jiangmenensis</name>
    <dbReference type="NCBI Taxonomy" id="2837387"/>
    <lineage>
        <taxon>Bacteria</taxon>
        <taxon>Pseudomonadati</taxon>
        <taxon>Pseudomonadota</taxon>
        <taxon>Gammaproteobacteria</taxon>
        <taxon>Alteromonadales</taxon>
        <taxon>Shewanellaceae</taxon>
        <taxon>Shewanella</taxon>
    </lineage>
</organism>
<accession>A0ABS5V7M9</accession>
<sequence length="465" mass="48946">MLGETTSPSAGNPALTQEEQGIQAFSGQPQAKQVQAGQVQAEQAQAEQDRAQQRQATERQSQAEETRQAEAREQAAEKDAKRREVLAQVFGGNDAKNAATGTSVNSDKRTDRQAAAAADQQKAQQAQQQREQQREQAQQQAAGKREAQAAMKIAAEVERLETRQKEVHAHERAHAAVGGQYARAPNFEYEMGPDGKRYATGGEVSIDIAPVHGNPRATINKMQQVYAAAMAPVNPSQADLMIAAEAQQKINAAKEALTKTRQEAMPEPQELAPLLNAGNAIDEIPPFEPVTPSIGGRLDGAGVDSPGDNTAREGNAALVKDVVDNAPVRDIAERLTASLAQTLTLSGDGSDSAASDDSGSEENGATERSASEDSASDTGENLSQGLSQNSDASDTTASSDPTSAKKAVDISLFGPPRAILAYQSNYLSNDQGEQSSSAASTEAQDNDDPSAKRQGYLAAGLSLSV</sequence>
<feature type="compositionally biased region" description="Polar residues" evidence="1">
    <location>
        <begin position="1"/>
        <end position="27"/>
    </location>
</feature>
<feature type="compositionally biased region" description="Basic and acidic residues" evidence="1">
    <location>
        <begin position="61"/>
        <end position="85"/>
    </location>
</feature>
<feature type="region of interest" description="Disordered" evidence="1">
    <location>
        <begin position="286"/>
        <end position="312"/>
    </location>
</feature>
<feature type="region of interest" description="Disordered" evidence="1">
    <location>
        <begin position="1"/>
        <end position="150"/>
    </location>
</feature>
<protein>
    <recommendedName>
        <fullName evidence="4">SprA-related family protein</fullName>
    </recommendedName>
</protein>
<dbReference type="Pfam" id="PF12118">
    <property type="entry name" value="SprA-related"/>
    <property type="match status" value="1"/>
</dbReference>
<proteinExistence type="predicted"/>
<evidence type="ECO:0000313" key="3">
    <source>
        <dbReference type="Proteomes" id="UP001195903"/>
    </source>
</evidence>
<feature type="compositionally biased region" description="Low complexity" evidence="1">
    <location>
        <begin position="113"/>
        <end position="142"/>
    </location>
</feature>
<dbReference type="Proteomes" id="UP001195903">
    <property type="component" value="Unassembled WGS sequence"/>
</dbReference>
<dbReference type="InterPro" id="IPR021973">
    <property type="entry name" value="SprA-related"/>
</dbReference>
<feature type="compositionally biased region" description="Low complexity" evidence="1">
    <location>
        <begin position="28"/>
        <end position="46"/>
    </location>
</feature>